<dbReference type="SUPFAM" id="SSF56801">
    <property type="entry name" value="Acetyl-CoA synthetase-like"/>
    <property type="match status" value="1"/>
</dbReference>
<dbReference type="eggNOG" id="COG1541">
    <property type="taxonomic scope" value="Bacteria"/>
</dbReference>
<dbReference type="PANTHER" id="PTHR43845">
    <property type="entry name" value="BLR5969 PROTEIN"/>
    <property type="match status" value="1"/>
</dbReference>
<feature type="domain" description="AMP-dependent ligase C-terminal" evidence="2">
    <location>
        <begin position="346"/>
        <end position="437"/>
    </location>
</feature>
<dbReference type="AlphaFoldDB" id="B8KSG2"/>
<dbReference type="EMBL" id="DS999411">
    <property type="protein sequence ID" value="EED35673.1"/>
    <property type="molecule type" value="Genomic_DNA"/>
</dbReference>
<dbReference type="Pfam" id="PF00501">
    <property type="entry name" value="AMP-binding"/>
    <property type="match status" value="1"/>
</dbReference>
<dbReference type="OrthoDB" id="580775at2"/>
<evidence type="ECO:0000259" key="2">
    <source>
        <dbReference type="Pfam" id="PF14535"/>
    </source>
</evidence>
<dbReference type="Pfam" id="PF14535">
    <property type="entry name" value="AMP-binding_C_2"/>
    <property type="match status" value="1"/>
</dbReference>
<dbReference type="STRING" id="565045.NOR51B_1620"/>
<evidence type="ECO:0000313" key="3">
    <source>
        <dbReference type="EMBL" id="EED35673.1"/>
    </source>
</evidence>
<evidence type="ECO:0000313" key="4">
    <source>
        <dbReference type="Proteomes" id="UP000004699"/>
    </source>
</evidence>
<evidence type="ECO:0000259" key="1">
    <source>
        <dbReference type="Pfam" id="PF00501"/>
    </source>
</evidence>
<dbReference type="InterPro" id="IPR042099">
    <property type="entry name" value="ANL_N_sf"/>
</dbReference>
<dbReference type="Proteomes" id="UP000004699">
    <property type="component" value="Unassembled WGS sequence"/>
</dbReference>
<feature type="domain" description="AMP-dependent synthetase/ligase" evidence="1">
    <location>
        <begin position="65"/>
        <end position="297"/>
    </location>
</feature>
<dbReference type="InterPro" id="IPR028154">
    <property type="entry name" value="AMP-dep_Lig_C"/>
</dbReference>
<dbReference type="Gene3D" id="3.30.300.30">
    <property type="match status" value="1"/>
</dbReference>
<reference evidence="4" key="1">
    <citation type="journal article" date="2013" name="BMC Microbiol.">
        <title>Taxonomy and evolution of bacteriochlorophyll a-containing members of the OM60/NOR5 clade of marine gammaproteobacteria: description of Luminiphilus syltensis gen. nov., sp. nov., reclassification of Haliea rubra as Pseudohaliea rubra gen. nov., comb. nov., and emendation of Chromatocurvus halotolerans.</title>
        <authorList>
            <person name="Spring S."/>
            <person name="Riedel T."/>
            <person name="Sproer C."/>
            <person name="Yan S."/>
            <person name="Harder J."/>
            <person name="Fuchs B.M."/>
        </authorList>
    </citation>
    <scope>NUCLEOTIDE SEQUENCE [LARGE SCALE GENOMIC DNA]</scope>
    <source>
        <strain evidence="4">NOR51-B</strain>
    </source>
</reference>
<organism evidence="3 4">
    <name type="scientific">Luminiphilus syltensis NOR5-1B</name>
    <dbReference type="NCBI Taxonomy" id="565045"/>
    <lineage>
        <taxon>Bacteria</taxon>
        <taxon>Pseudomonadati</taxon>
        <taxon>Pseudomonadota</taxon>
        <taxon>Gammaproteobacteria</taxon>
        <taxon>Cellvibrionales</taxon>
        <taxon>Halieaceae</taxon>
        <taxon>Luminiphilus</taxon>
    </lineage>
</organism>
<gene>
    <name evidence="3" type="ORF">NOR51B_1620</name>
</gene>
<dbReference type="GO" id="GO:0047475">
    <property type="term" value="F:phenylacetate-CoA ligase activity"/>
    <property type="evidence" value="ECO:0007669"/>
    <property type="project" value="UniProtKB-EC"/>
</dbReference>
<name>B8KSG2_9GAMM</name>
<dbReference type="InterPro" id="IPR045851">
    <property type="entry name" value="AMP-bd_C_sf"/>
</dbReference>
<dbReference type="EC" id="6.2.1.30" evidence="3"/>
<sequence>MRDHQIFDPDIETRPIDQQFQLDRDAYRKQIRYLMENSEFYQEKLANAGFDTPEKIGELDDISALPFTEKDEIRSSQANHPPFGNHVAADPDSLVRVFSTSGTTGTPCYLGLTRGDLDMYATNVARGYSAAGFKKGQRLVVGFNAGPFVAGAVYYGFDKIGCNVIPVGTGNTERMVTAIQKLGATGVSCTPSYGLYLIDWCRDHGIDTQSLGLQNMITAGEPGGGDPLVRRTITEAFGCTLRESMGIGDISLSVWAEDAAEDGMNFMARGFVHVELIDPASGNPIAWEDGAEGELVYTALQRESMPMLRFRSRDHVVVNMQDNPTGRTGPRIRCVGRTDDMLIVRGVNLFPTAVRSVLESFENEVSGIFSIRPKTHGVLQTPPLPLLVEVAHGTATDNAELTKKIKDEIKARLLVTSDVRLVEHGSLPRETYKTKLVDYSEAAA</sequence>
<keyword evidence="4" id="KW-1185">Reference proteome</keyword>
<dbReference type="InterPro" id="IPR000873">
    <property type="entry name" value="AMP-dep_synth/lig_dom"/>
</dbReference>
<dbReference type="PANTHER" id="PTHR43845:SF1">
    <property type="entry name" value="BLR5969 PROTEIN"/>
    <property type="match status" value="1"/>
</dbReference>
<proteinExistence type="predicted"/>
<dbReference type="HOGENOM" id="CLU_035301_1_2_6"/>
<dbReference type="Gene3D" id="3.40.50.12780">
    <property type="entry name" value="N-terminal domain of ligase-like"/>
    <property type="match status" value="1"/>
</dbReference>
<accession>B8KSG2</accession>
<dbReference type="RefSeq" id="WP_009020419.1">
    <property type="nucleotide sequence ID" value="NZ_DS999411.1"/>
</dbReference>
<keyword evidence="3" id="KW-0436">Ligase</keyword>
<protein>
    <submittedName>
        <fullName evidence="3">Phenylacetyl-CoA ligase, putative</fullName>
        <ecNumber evidence="3">6.2.1.30</ecNumber>
    </submittedName>
</protein>